<dbReference type="Proteomes" id="UP001372338">
    <property type="component" value="Unassembled WGS sequence"/>
</dbReference>
<sequence length="116" mass="13562">MSYAHFHKSIYFSDLLPFFHSFISNYPSKASSILISRYPQHTNKQTTRSSRSLSSPSLILFYILIRSFLPPLLSHCCEKKRFYKKDRASGRDVQCLCLSETNILVIIRFSHLPDRD</sequence>
<name>A0AAN9FZ21_CROPI</name>
<evidence type="ECO:0000313" key="1">
    <source>
        <dbReference type="EMBL" id="KAK7281148.1"/>
    </source>
</evidence>
<organism evidence="1 2">
    <name type="scientific">Crotalaria pallida</name>
    <name type="common">Smooth rattlebox</name>
    <name type="synonym">Crotalaria striata</name>
    <dbReference type="NCBI Taxonomy" id="3830"/>
    <lineage>
        <taxon>Eukaryota</taxon>
        <taxon>Viridiplantae</taxon>
        <taxon>Streptophyta</taxon>
        <taxon>Embryophyta</taxon>
        <taxon>Tracheophyta</taxon>
        <taxon>Spermatophyta</taxon>
        <taxon>Magnoliopsida</taxon>
        <taxon>eudicotyledons</taxon>
        <taxon>Gunneridae</taxon>
        <taxon>Pentapetalae</taxon>
        <taxon>rosids</taxon>
        <taxon>fabids</taxon>
        <taxon>Fabales</taxon>
        <taxon>Fabaceae</taxon>
        <taxon>Papilionoideae</taxon>
        <taxon>50 kb inversion clade</taxon>
        <taxon>genistoids sensu lato</taxon>
        <taxon>core genistoids</taxon>
        <taxon>Crotalarieae</taxon>
        <taxon>Crotalaria</taxon>
    </lineage>
</organism>
<comment type="caution">
    <text evidence="1">The sequence shown here is derived from an EMBL/GenBank/DDBJ whole genome shotgun (WGS) entry which is preliminary data.</text>
</comment>
<evidence type="ECO:0000313" key="2">
    <source>
        <dbReference type="Proteomes" id="UP001372338"/>
    </source>
</evidence>
<dbReference type="EMBL" id="JAYWIO010000002">
    <property type="protein sequence ID" value="KAK7281148.1"/>
    <property type="molecule type" value="Genomic_DNA"/>
</dbReference>
<reference evidence="1 2" key="1">
    <citation type="submission" date="2024-01" db="EMBL/GenBank/DDBJ databases">
        <title>The genomes of 5 underutilized Papilionoideae crops provide insights into root nodulation and disease resistanc.</title>
        <authorList>
            <person name="Yuan L."/>
        </authorList>
    </citation>
    <scope>NUCLEOTIDE SEQUENCE [LARGE SCALE GENOMIC DNA]</scope>
    <source>
        <strain evidence="1">ZHUSHIDOU_FW_LH</strain>
        <tissue evidence="1">Leaf</tissue>
    </source>
</reference>
<accession>A0AAN9FZ21</accession>
<proteinExistence type="predicted"/>
<keyword evidence="2" id="KW-1185">Reference proteome</keyword>
<protein>
    <submittedName>
        <fullName evidence="1">Uncharacterized protein</fullName>
    </submittedName>
</protein>
<gene>
    <name evidence="1" type="ORF">RIF29_08874</name>
</gene>
<dbReference type="AlphaFoldDB" id="A0AAN9FZ21"/>